<protein>
    <submittedName>
        <fullName evidence="1">Uncharacterized protein</fullName>
    </submittedName>
</protein>
<evidence type="ECO:0000313" key="2">
    <source>
        <dbReference type="Proteomes" id="UP000558488"/>
    </source>
</evidence>
<proteinExistence type="predicted"/>
<evidence type="ECO:0000313" key="1">
    <source>
        <dbReference type="EMBL" id="KAF6382687.1"/>
    </source>
</evidence>
<sequence>MGYGSMCSHFVDFLGSVNSHSYPLSEKSRGPHRISRILRTPQLTPWTTELEQTSRTAQWGWEQEADSQNHRKRLLLGPSSCCMGAVWWPSRTESPLLSYNLISSNRKPKHQHDRSAGRVGRVVGHWKPGTQAPLPEYSSSLLRRLNTNTVMCNKNEKPSERILWVIPSIICAGERGTCE</sequence>
<dbReference type="AlphaFoldDB" id="A0A7J8A7Y2"/>
<comment type="caution">
    <text evidence="1">The sequence shown here is derived from an EMBL/GenBank/DDBJ whole genome shotgun (WGS) entry which is preliminary data.</text>
</comment>
<dbReference type="EMBL" id="JACAGB010000002">
    <property type="protein sequence ID" value="KAF6382687.1"/>
    <property type="molecule type" value="Genomic_DNA"/>
</dbReference>
<name>A0A7J8A7Y2_PIPKU</name>
<keyword evidence="2" id="KW-1185">Reference proteome</keyword>
<accession>A0A7J8A7Y2</accession>
<dbReference type="Proteomes" id="UP000558488">
    <property type="component" value="Unassembled WGS sequence"/>
</dbReference>
<reference evidence="1 2" key="1">
    <citation type="journal article" date="2020" name="Nature">
        <title>Six reference-quality genomes reveal evolution of bat adaptations.</title>
        <authorList>
            <person name="Jebb D."/>
            <person name="Huang Z."/>
            <person name="Pippel M."/>
            <person name="Hughes G.M."/>
            <person name="Lavrichenko K."/>
            <person name="Devanna P."/>
            <person name="Winkler S."/>
            <person name="Jermiin L.S."/>
            <person name="Skirmuntt E.C."/>
            <person name="Katzourakis A."/>
            <person name="Burkitt-Gray L."/>
            <person name="Ray D.A."/>
            <person name="Sullivan K.A.M."/>
            <person name="Roscito J.G."/>
            <person name="Kirilenko B.M."/>
            <person name="Davalos L.M."/>
            <person name="Corthals A.P."/>
            <person name="Power M.L."/>
            <person name="Jones G."/>
            <person name="Ransome R.D."/>
            <person name="Dechmann D.K.N."/>
            <person name="Locatelli A.G."/>
            <person name="Puechmaille S.J."/>
            <person name="Fedrigo O."/>
            <person name="Jarvis E.D."/>
            <person name="Hiller M."/>
            <person name="Vernes S.C."/>
            <person name="Myers E.W."/>
            <person name="Teeling E.C."/>
        </authorList>
    </citation>
    <scope>NUCLEOTIDE SEQUENCE [LARGE SCALE GENOMIC DNA]</scope>
    <source>
        <strain evidence="1">MPipKuh1</strain>
        <tissue evidence="1">Flight muscle</tissue>
    </source>
</reference>
<gene>
    <name evidence="1" type="ORF">mPipKuh1_009031</name>
</gene>
<organism evidence="1 2">
    <name type="scientific">Pipistrellus kuhlii</name>
    <name type="common">Kuhl's pipistrelle</name>
    <dbReference type="NCBI Taxonomy" id="59472"/>
    <lineage>
        <taxon>Eukaryota</taxon>
        <taxon>Metazoa</taxon>
        <taxon>Chordata</taxon>
        <taxon>Craniata</taxon>
        <taxon>Vertebrata</taxon>
        <taxon>Euteleostomi</taxon>
        <taxon>Mammalia</taxon>
        <taxon>Eutheria</taxon>
        <taxon>Laurasiatheria</taxon>
        <taxon>Chiroptera</taxon>
        <taxon>Yangochiroptera</taxon>
        <taxon>Vespertilionidae</taxon>
        <taxon>Pipistrellus</taxon>
    </lineage>
</organism>